<accession>A0ABY9Z0R9</accession>
<dbReference type="Gene3D" id="6.10.250.690">
    <property type="match status" value="1"/>
</dbReference>
<evidence type="ECO:0000256" key="4">
    <source>
        <dbReference type="ARBA" id="ARBA00022490"/>
    </source>
</evidence>
<keyword evidence="10" id="KW-0010">Activator</keyword>
<reference evidence="17 18" key="1">
    <citation type="submission" date="2023-03" db="EMBL/GenBank/DDBJ databases">
        <title>Halomonas sp. nov., isolated from Korean tranditional fermented seafood 'Jeotgal'.</title>
        <authorList>
            <person name="Kim B."/>
            <person name="Shin N.-R."/>
        </authorList>
    </citation>
    <scope>NUCLEOTIDE SEQUENCE [LARGE SCALE GENOMIC DNA]</scope>
    <source>
        <strain evidence="17 18">SG2L-4</strain>
    </source>
</reference>
<dbReference type="SMART" id="SM00862">
    <property type="entry name" value="Trans_reg_C"/>
    <property type="match status" value="1"/>
</dbReference>
<sequence>MTAKTVLIVDDEAPIREMIALSLEMADYRVLEAGSAQAAHSLIVDHQPDLVLLDWMMPDTSGLELARRLKRDPVTAELPIIMLTAKGEEDNKVQGLEAGADDYIAKPFSPRELMARLKAVLRRTTPYGIDEVVEVNGLLLDPVSHRVSSNGKTLELGPTEYRLLQFFMTHQERVYTRDQLIDQVWGGNVYIDERTVDVHIRRLRKALGESHQQLIQTVRGAGYRFSTKY</sequence>
<dbReference type="Proteomes" id="UP001301869">
    <property type="component" value="Chromosome"/>
</dbReference>
<dbReference type="CDD" id="cd17618">
    <property type="entry name" value="REC_OmpR_PhoB"/>
    <property type="match status" value="1"/>
</dbReference>
<evidence type="ECO:0000256" key="8">
    <source>
        <dbReference type="ARBA" id="ARBA00023015"/>
    </source>
</evidence>
<dbReference type="SUPFAM" id="SSF46894">
    <property type="entry name" value="C-terminal effector domain of the bipartite response regulators"/>
    <property type="match status" value="1"/>
</dbReference>
<dbReference type="InterPro" id="IPR001867">
    <property type="entry name" value="OmpR/PhoB-type_DNA-bd"/>
</dbReference>
<dbReference type="PANTHER" id="PTHR48111:SF40">
    <property type="entry name" value="PHOSPHATE REGULON TRANSCRIPTIONAL REGULATORY PROTEIN PHOB"/>
    <property type="match status" value="1"/>
</dbReference>
<evidence type="ECO:0000256" key="7">
    <source>
        <dbReference type="ARBA" id="ARBA00023012"/>
    </source>
</evidence>
<feature type="domain" description="Response regulatory" evidence="15">
    <location>
        <begin position="5"/>
        <end position="121"/>
    </location>
</feature>
<keyword evidence="3" id="KW-0813">Transport</keyword>
<protein>
    <recommendedName>
        <fullName evidence="2">Phosphate regulon transcriptional regulatory protein PhoB</fullName>
    </recommendedName>
</protein>
<dbReference type="InterPro" id="IPR011006">
    <property type="entry name" value="CheY-like_superfamily"/>
</dbReference>
<keyword evidence="18" id="KW-1185">Reference proteome</keyword>
<dbReference type="Pfam" id="PF00072">
    <property type="entry name" value="Response_reg"/>
    <property type="match status" value="1"/>
</dbReference>
<keyword evidence="5 13" id="KW-0597">Phosphoprotein</keyword>
<evidence type="ECO:0000313" key="17">
    <source>
        <dbReference type="EMBL" id="WNK20300.1"/>
    </source>
</evidence>
<evidence type="ECO:0000259" key="15">
    <source>
        <dbReference type="PROSITE" id="PS50110"/>
    </source>
</evidence>
<evidence type="ECO:0000256" key="2">
    <source>
        <dbReference type="ARBA" id="ARBA00013332"/>
    </source>
</evidence>
<evidence type="ECO:0000256" key="12">
    <source>
        <dbReference type="ARBA" id="ARBA00024735"/>
    </source>
</evidence>
<feature type="domain" description="OmpR/PhoB-type" evidence="16">
    <location>
        <begin position="130"/>
        <end position="227"/>
    </location>
</feature>
<dbReference type="PANTHER" id="PTHR48111">
    <property type="entry name" value="REGULATOR OF RPOS"/>
    <property type="match status" value="1"/>
</dbReference>
<evidence type="ECO:0000256" key="9">
    <source>
        <dbReference type="ARBA" id="ARBA00023125"/>
    </source>
</evidence>
<keyword evidence="4" id="KW-0963">Cytoplasm</keyword>
<keyword evidence="7" id="KW-0902">Two-component regulatory system</keyword>
<dbReference type="InterPro" id="IPR016032">
    <property type="entry name" value="Sig_transdc_resp-reg_C-effctor"/>
</dbReference>
<dbReference type="NCBIfam" id="TIGR02154">
    <property type="entry name" value="PhoB"/>
    <property type="match status" value="1"/>
</dbReference>
<gene>
    <name evidence="17" type="primary">phoB</name>
    <name evidence="17" type="ORF">P1P91_01010</name>
</gene>
<keyword evidence="11" id="KW-0804">Transcription</keyword>
<dbReference type="EMBL" id="CP119391">
    <property type="protein sequence ID" value="WNK20300.1"/>
    <property type="molecule type" value="Genomic_DNA"/>
</dbReference>
<dbReference type="InterPro" id="IPR011879">
    <property type="entry name" value="Sig_transdc_resp-reg_PhoB"/>
</dbReference>
<dbReference type="InterPro" id="IPR001789">
    <property type="entry name" value="Sig_transdc_resp-reg_receiver"/>
</dbReference>
<name>A0ABY9Z0R9_9GAMM</name>
<dbReference type="InterPro" id="IPR036388">
    <property type="entry name" value="WH-like_DNA-bd_sf"/>
</dbReference>
<feature type="DNA-binding region" description="OmpR/PhoB-type" evidence="14">
    <location>
        <begin position="130"/>
        <end position="227"/>
    </location>
</feature>
<keyword evidence="6" id="KW-0592">Phosphate transport</keyword>
<dbReference type="RefSeq" id="WP_017428934.1">
    <property type="nucleotide sequence ID" value="NZ_CP119391.1"/>
</dbReference>
<comment type="function">
    <text evidence="12">This protein is a positive regulator for the phosphate regulon. Transcription of this operon is positively regulated by PhoB and PhoR when phosphate is limited.</text>
</comment>
<dbReference type="PROSITE" id="PS50110">
    <property type="entry name" value="RESPONSE_REGULATORY"/>
    <property type="match status" value="1"/>
</dbReference>
<evidence type="ECO:0000256" key="1">
    <source>
        <dbReference type="ARBA" id="ARBA00004496"/>
    </source>
</evidence>
<keyword evidence="9 14" id="KW-0238">DNA-binding</keyword>
<evidence type="ECO:0000256" key="14">
    <source>
        <dbReference type="PROSITE-ProRule" id="PRU01091"/>
    </source>
</evidence>
<evidence type="ECO:0000313" key="18">
    <source>
        <dbReference type="Proteomes" id="UP001301869"/>
    </source>
</evidence>
<evidence type="ECO:0000256" key="3">
    <source>
        <dbReference type="ARBA" id="ARBA00022448"/>
    </source>
</evidence>
<dbReference type="Gene3D" id="3.40.50.2300">
    <property type="match status" value="1"/>
</dbReference>
<organism evidence="17 18">
    <name type="scientific">Halomonas piscis</name>
    <dbReference type="NCBI Taxonomy" id="3031727"/>
    <lineage>
        <taxon>Bacteria</taxon>
        <taxon>Pseudomonadati</taxon>
        <taxon>Pseudomonadota</taxon>
        <taxon>Gammaproteobacteria</taxon>
        <taxon>Oceanospirillales</taxon>
        <taxon>Halomonadaceae</taxon>
        <taxon>Halomonas</taxon>
    </lineage>
</organism>
<evidence type="ECO:0000256" key="6">
    <source>
        <dbReference type="ARBA" id="ARBA00022592"/>
    </source>
</evidence>
<dbReference type="CDD" id="cd00383">
    <property type="entry name" value="trans_reg_C"/>
    <property type="match status" value="1"/>
</dbReference>
<evidence type="ECO:0000256" key="5">
    <source>
        <dbReference type="ARBA" id="ARBA00022553"/>
    </source>
</evidence>
<evidence type="ECO:0000256" key="13">
    <source>
        <dbReference type="PROSITE-ProRule" id="PRU00169"/>
    </source>
</evidence>
<proteinExistence type="predicted"/>
<dbReference type="SMART" id="SM00448">
    <property type="entry name" value="REC"/>
    <property type="match status" value="1"/>
</dbReference>
<dbReference type="Gene3D" id="1.10.10.10">
    <property type="entry name" value="Winged helix-like DNA-binding domain superfamily/Winged helix DNA-binding domain"/>
    <property type="match status" value="1"/>
</dbReference>
<feature type="modified residue" description="4-aspartylphosphate" evidence="13">
    <location>
        <position position="54"/>
    </location>
</feature>
<keyword evidence="8" id="KW-0805">Transcription regulation</keyword>
<evidence type="ECO:0000256" key="11">
    <source>
        <dbReference type="ARBA" id="ARBA00023163"/>
    </source>
</evidence>
<dbReference type="Pfam" id="PF00486">
    <property type="entry name" value="Trans_reg_C"/>
    <property type="match status" value="1"/>
</dbReference>
<dbReference type="SUPFAM" id="SSF52172">
    <property type="entry name" value="CheY-like"/>
    <property type="match status" value="1"/>
</dbReference>
<dbReference type="InterPro" id="IPR039420">
    <property type="entry name" value="WalR-like"/>
</dbReference>
<evidence type="ECO:0000256" key="10">
    <source>
        <dbReference type="ARBA" id="ARBA00023159"/>
    </source>
</evidence>
<comment type="subcellular location">
    <subcellularLocation>
        <location evidence="1">Cytoplasm</location>
    </subcellularLocation>
</comment>
<dbReference type="PROSITE" id="PS51755">
    <property type="entry name" value="OMPR_PHOB"/>
    <property type="match status" value="1"/>
</dbReference>
<evidence type="ECO:0000259" key="16">
    <source>
        <dbReference type="PROSITE" id="PS51755"/>
    </source>
</evidence>